<dbReference type="EMBL" id="JAVDVI010000004">
    <property type="protein sequence ID" value="MDR6967341.1"/>
    <property type="molecule type" value="Genomic_DNA"/>
</dbReference>
<feature type="signal peptide" evidence="1">
    <location>
        <begin position="1"/>
        <end position="24"/>
    </location>
</feature>
<dbReference type="Proteomes" id="UP001255185">
    <property type="component" value="Unassembled WGS sequence"/>
</dbReference>
<keyword evidence="1" id="KW-0732">Signal</keyword>
<dbReference type="RefSeq" id="WP_310025430.1">
    <property type="nucleotide sequence ID" value="NZ_JAVDVI010000004.1"/>
</dbReference>
<gene>
    <name evidence="2" type="ORF">J2X31_001348</name>
</gene>
<comment type="caution">
    <text evidence="2">The sequence shown here is derived from an EMBL/GenBank/DDBJ whole genome shotgun (WGS) entry which is preliminary data.</text>
</comment>
<evidence type="ECO:0000313" key="2">
    <source>
        <dbReference type="EMBL" id="MDR6967341.1"/>
    </source>
</evidence>
<evidence type="ECO:0000256" key="1">
    <source>
        <dbReference type="SAM" id="SignalP"/>
    </source>
</evidence>
<proteinExistence type="predicted"/>
<name>A0ABU1TN10_9FLAO</name>
<dbReference type="InterPro" id="IPR011049">
    <property type="entry name" value="Serralysin-like_metalloprot_C"/>
</dbReference>
<organism evidence="2 3">
    <name type="scientific">Flavobacterium arsenatis</name>
    <dbReference type="NCBI Taxonomy" id="1484332"/>
    <lineage>
        <taxon>Bacteria</taxon>
        <taxon>Pseudomonadati</taxon>
        <taxon>Bacteroidota</taxon>
        <taxon>Flavobacteriia</taxon>
        <taxon>Flavobacteriales</taxon>
        <taxon>Flavobacteriaceae</taxon>
        <taxon>Flavobacterium</taxon>
    </lineage>
</organism>
<protein>
    <recommendedName>
        <fullName evidence="4">Peptidase S74 domain-containing protein</fullName>
    </recommendedName>
</protein>
<reference evidence="2 3" key="1">
    <citation type="submission" date="2023-07" db="EMBL/GenBank/DDBJ databases">
        <title>Sorghum-associated microbial communities from plants grown in Nebraska, USA.</title>
        <authorList>
            <person name="Schachtman D."/>
        </authorList>
    </citation>
    <scope>NUCLEOTIDE SEQUENCE [LARGE SCALE GENOMIC DNA]</scope>
    <source>
        <strain evidence="2 3">3773</strain>
    </source>
</reference>
<sequence>MKTSKILKFALLGFAFGAASVATAQVKIGNNPTTITPSAELEIESTNKGALLPRIALTSLTDATTIAAPAHALTVFNTATAGTAPNDVTPGYYYWNDDTVTPANSKWVRLLTSYTEATDWHITGNTGTTPAAIGTVGTAVGTTNYVGTADANNFVVGVNGITRGIFTQEGSFIGGSNAIASHTFGATLPIGSLIWGTGHKLAVSGGNANLAAVFGNGNEVSSNNGFTTGLQNIIGTASVASMVSGSQNNLGNFFQASIVSGMNNTMNYTAIGGRGNMVLGSNNNLSGTDAPVGIIVGGRYNTSTTSSHHFLMTGNNNTVNASNTLVAGTGNTITTAMPNAAVLGKYNTAVDNSLFIVGNGTSAAAQNNAMVVLGDGDVVVGANSIPNFTSGGSTINPKFHVAGDVSTTGAFYTATGVYADYVFEDYFEGSSKLKEDYSFKTLAEVEKFINQNRHLPGIAKIDNLTKNENGDYIINTTELSVQLLEKVEELYLYTIEQQNLIEKQQTEIQDMKTRLERLEKLMLEKK</sequence>
<accession>A0ABU1TN10</accession>
<evidence type="ECO:0000313" key="3">
    <source>
        <dbReference type="Proteomes" id="UP001255185"/>
    </source>
</evidence>
<evidence type="ECO:0008006" key="4">
    <source>
        <dbReference type="Google" id="ProtNLM"/>
    </source>
</evidence>
<feature type="chain" id="PRO_5045842862" description="Peptidase S74 domain-containing protein" evidence="1">
    <location>
        <begin position="25"/>
        <end position="526"/>
    </location>
</feature>
<keyword evidence="3" id="KW-1185">Reference proteome</keyword>
<dbReference type="Gene3D" id="2.150.10.10">
    <property type="entry name" value="Serralysin-like metalloprotease, C-terminal"/>
    <property type="match status" value="1"/>
</dbReference>